<comment type="catalytic activity">
    <reaction evidence="7 8">
        <text>(R)-pantoate + beta-alanine + ATP = (R)-pantothenate + AMP + diphosphate + H(+)</text>
        <dbReference type="Rhea" id="RHEA:10912"/>
        <dbReference type="ChEBI" id="CHEBI:15378"/>
        <dbReference type="ChEBI" id="CHEBI:15980"/>
        <dbReference type="ChEBI" id="CHEBI:29032"/>
        <dbReference type="ChEBI" id="CHEBI:30616"/>
        <dbReference type="ChEBI" id="CHEBI:33019"/>
        <dbReference type="ChEBI" id="CHEBI:57966"/>
        <dbReference type="ChEBI" id="CHEBI:456215"/>
        <dbReference type="EC" id="6.3.2.1"/>
    </reaction>
</comment>
<comment type="subcellular location">
    <subcellularLocation>
        <location evidence="8">Cytoplasm</location>
    </subcellularLocation>
</comment>
<evidence type="ECO:0000256" key="4">
    <source>
        <dbReference type="ARBA" id="ARBA00022655"/>
    </source>
</evidence>
<feature type="binding site" evidence="8">
    <location>
        <begin position="26"/>
        <end position="33"/>
    </location>
    <ligand>
        <name>ATP</name>
        <dbReference type="ChEBI" id="CHEBI:30616"/>
    </ligand>
</feature>
<feature type="binding site" evidence="8">
    <location>
        <position position="150"/>
    </location>
    <ligand>
        <name>(R)-pantoate</name>
        <dbReference type="ChEBI" id="CHEBI:15980"/>
    </ligand>
</feature>
<comment type="similarity">
    <text evidence="2 8">Belongs to the pantothenate synthetase family.</text>
</comment>
<evidence type="ECO:0000313" key="10">
    <source>
        <dbReference type="Proteomes" id="UP001057498"/>
    </source>
</evidence>
<keyword evidence="6 8" id="KW-0067">ATP-binding</keyword>
<dbReference type="NCBIfam" id="TIGR00018">
    <property type="entry name" value="panC"/>
    <property type="match status" value="1"/>
</dbReference>
<evidence type="ECO:0000256" key="7">
    <source>
        <dbReference type="ARBA" id="ARBA00048258"/>
    </source>
</evidence>
<comment type="subunit">
    <text evidence="8">Homodimer.</text>
</comment>
<keyword evidence="3 8" id="KW-0436">Ligase</keyword>
<comment type="miscellaneous">
    <text evidence="8">The reaction proceeds by a bi uni uni bi ping pong mechanism.</text>
</comment>
<evidence type="ECO:0000256" key="8">
    <source>
        <dbReference type="HAMAP-Rule" id="MF_00158"/>
    </source>
</evidence>
<feature type="binding site" evidence="8">
    <location>
        <begin position="144"/>
        <end position="147"/>
    </location>
    <ligand>
        <name>ATP</name>
        <dbReference type="ChEBI" id="CHEBI:30616"/>
    </ligand>
</feature>
<comment type="pathway">
    <text evidence="1 8">Cofactor biosynthesis; (R)-pantothenate biosynthesis; (R)-pantothenate from (R)-pantoate and beta-alanine: step 1/1.</text>
</comment>
<dbReference type="CDD" id="cd00560">
    <property type="entry name" value="PanC"/>
    <property type="match status" value="1"/>
</dbReference>
<reference evidence="9" key="1">
    <citation type="submission" date="2022-04" db="EMBL/GenBank/DDBJ databases">
        <title>Whole genome sequence of Sphaerotilus sp. FB-5.</title>
        <authorList>
            <person name="Takeda M."/>
            <person name="Narihara S."/>
            <person name="Akimoto M."/>
            <person name="Akimoto R."/>
            <person name="Nishiyashiki S."/>
            <person name="Murakami T."/>
        </authorList>
    </citation>
    <scope>NUCLEOTIDE SEQUENCE</scope>
    <source>
        <strain evidence="9">FB-5</strain>
    </source>
</reference>
<proteinExistence type="inferred from homology"/>
<dbReference type="EC" id="6.3.2.1" evidence="8"/>
<evidence type="ECO:0000256" key="3">
    <source>
        <dbReference type="ARBA" id="ARBA00022598"/>
    </source>
</evidence>
<organism evidence="9 10">
    <name type="scientific">Sphaerotilus microaerophilus</name>
    <dbReference type="NCBI Taxonomy" id="2914710"/>
    <lineage>
        <taxon>Bacteria</taxon>
        <taxon>Pseudomonadati</taxon>
        <taxon>Pseudomonadota</taxon>
        <taxon>Betaproteobacteria</taxon>
        <taxon>Burkholderiales</taxon>
        <taxon>Sphaerotilaceae</taxon>
        <taxon>Sphaerotilus</taxon>
    </lineage>
</organism>
<keyword evidence="10" id="KW-1185">Reference proteome</keyword>
<dbReference type="InterPro" id="IPR003721">
    <property type="entry name" value="Pantoate_ligase"/>
</dbReference>
<dbReference type="EMBL" id="AP025730">
    <property type="protein sequence ID" value="BDI03262.1"/>
    <property type="molecule type" value="Genomic_DNA"/>
</dbReference>
<evidence type="ECO:0000313" key="9">
    <source>
        <dbReference type="EMBL" id="BDI03262.1"/>
    </source>
</evidence>
<dbReference type="Gene3D" id="3.40.50.620">
    <property type="entry name" value="HUPs"/>
    <property type="match status" value="1"/>
</dbReference>
<feature type="binding site" evidence="8">
    <location>
        <position position="57"/>
    </location>
    <ligand>
        <name>(R)-pantoate</name>
        <dbReference type="ChEBI" id="CHEBI:15980"/>
    </ligand>
</feature>
<dbReference type="PANTHER" id="PTHR21299:SF1">
    <property type="entry name" value="PANTOATE--BETA-ALANINE LIGASE"/>
    <property type="match status" value="1"/>
</dbReference>
<gene>
    <name evidence="8 9" type="primary">panC</name>
    <name evidence="9" type="ORF">CATMQ487_02320</name>
</gene>
<dbReference type="RefSeq" id="WP_251971560.1">
    <property type="nucleotide sequence ID" value="NZ_AP025730.1"/>
</dbReference>
<dbReference type="Proteomes" id="UP001057498">
    <property type="component" value="Chromosome"/>
</dbReference>
<dbReference type="HAMAP" id="MF_00158">
    <property type="entry name" value="PanC"/>
    <property type="match status" value="1"/>
</dbReference>
<feature type="binding site" evidence="8">
    <location>
        <begin position="181"/>
        <end position="184"/>
    </location>
    <ligand>
        <name>ATP</name>
        <dbReference type="ChEBI" id="CHEBI:30616"/>
    </ligand>
</feature>
<feature type="binding site" evidence="8">
    <location>
        <position position="57"/>
    </location>
    <ligand>
        <name>beta-alanine</name>
        <dbReference type="ChEBI" id="CHEBI:57966"/>
    </ligand>
</feature>
<keyword evidence="5 8" id="KW-0547">Nucleotide-binding</keyword>
<protein>
    <recommendedName>
        <fullName evidence="8">Pantothenate synthetase</fullName>
        <shortName evidence="8">PS</shortName>
        <ecNumber evidence="8">6.3.2.1</ecNumber>
    </recommendedName>
    <alternativeName>
        <fullName evidence="8">Pantoate--beta-alanine ligase</fullName>
    </alternativeName>
    <alternativeName>
        <fullName evidence="8">Pantoate-activating enzyme</fullName>
    </alternativeName>
</protein>
<keyword evidence="4 8" id="KW-0566">Pantothenate biosynthesis</keyword>
<dbReference type="PANTHER" id="PTHR21299">
    <property type="entry name" value="CYTIDYLATE KINASE/PANTOATE-BETA-ALANINE LIGASE"/>
    <property type="match status" value="1"/>
</dbReference>
<feature type="binding site" evidence="8">
    <location>
        <position position="173"/>
    </location>
    <ligand>
        <name>ATP</name>
        <dbReference type="ChEBI" id="CHEBI:30616"/>
    </ligand>
</feature>
<dbReference type="Gene3D" id="3.30.1300.10">
    <property type="entry name" value="Pantoate-beta-alanine ligase, C-terminal domain"/>
    <property type="match status" value="1"/>
</dbReference>
<evidence type="ECO:0000256" key="5">
    <source>
        <dbReference type="ARBA" id="ARBA00022741"/>
    </source>
</evidence>
<dbReference type="InterPro" id="IPR042176">
    <property type="entry name" value="Pantoate_ligase_C"/>
</dbReference>
<keyword evidence="8" id="KW-0963">Cytoplasm</keyword>
<sequence>MQVIHTLAELRAALAGQTRTAFVPTMGNLHEGHLALVREAARRGGPVVASVFVNRLQFLPHEDFDRYPRTLARDCELLAPAGCDLVFAPAEDELYPEPQAYKVHPPAALGDILEGEFRPGFFTGVCTVVMKLFQCVQPAVAVFGQKDYQQLKVIQGMVRQFAMPIEIVPGATVRADDGLALSSRNGYLSAAERAEAPTLQQVLARMAGHARDPGCTLADVEARGAQVLRERGWAPDYLTLRRRSDLLPPSDAQRLGGAPLVALAAAKLGATRLIDNLEC</sequence>
<evidence type="ECO:0000256" key="1">
    <source>
        <dbReference type="ARBA" id="ARBA00004990"/>
    </source>
</evidence>
<feature type="active site" description="Proton donor" evidence="8">
    <location>
        <position position="33"/>
    </location>
</feature>
<evidence type="ECO:0000256" key="2">
    <source>
        <dbReference type="ARBA" id="ARBA00009256"/>
    </source>
</evidence>
<name>A0ABN6PF25_9BURK</name>
<accession>A0ABN6PF25</accession>
<comment type="function">
    <text evidence="8">Catalyzes the condensation of pantoate with beta-alanine in an ATP-dependent reaction via a pantoyl-adenylate intermediate.</text>
</comment>
<dbReference type="InterPro" id="IPR014729">
    <property type="entry name" value="Rossmann-like_a/b/a_fold"/>
</dbReference>
<dbReference type="Pfam" id="PF02569">
    <property type="entry name" value="Pantoate_ligase"/>
    <property type="match status" value="1"/>
</dbReference>
<dbReference type="SUPFAM" id="SSF52374">
    <property type="entry name" value="Nucleotidylyl transferase"/>
    <property type="match status" value="1"/>
</dbReference>
<evidence type="ECO:0000256" key="6">
    <source>
        <dbReference type="ARBA" id="ARBA00022840"/>
    </source>
</evidence>